<sequence>MSTSNKGPVKVGLIGWGGSANVYNLPYLIPNPNLHLYAIHQRKGPKDPGLGRFGHCTDSASQQRLKDWGCATQPKWYQSQDEFFADPEIEVVVVTTGHGSHFSLAKASLEAGKHVLVEKPFVTRASDANELIKLAKEKGLILTVYQNRRWDSEFLTLQKLLKQDALGELTDVTIHYDFEMPAWIQGWTQPEYEEGSGAGMLYGLGTHSLDQALLVLGRPERVTGFIRSLRVGEGGERVVSEVDDTFMAVLEYGKERPVVCTVKTTVVNIVEQPLKYFVRGRKGTFTKRGECVQEKQTNEGMKSTDEGFGQDEERDYGDLVTVDKVEGAVQNWDEGRKKWIGKFPTESGYWRGLYENLAKAVRGEEEIKVKAEQSRDGLRLIELVRESVRKGSSVLWTDA</sequence>
<dbReference type="InterPro" id="IPR051317">
    <property type="entry name" value="Gfo/Idh/MocA_oxidoreduct"/>
</dbReference>
<dbReference type="GO" id="GO:0016491">
    <property type="term" value="F:oxidoreductase activity"/>
    <property type="evidence" value="ECO:0007669"/>
    <property type="project" value="UniProtKB-KW"/>
</dbReference>
<name>A0A0N1H7D6_9EURO</name>
<dbReference type="PANTHER" id="PTHR43708:SF5">
    <property type="entry name" value="CONSERVED EXPRESSED OXIDOREDUCTASE (EUROFUNG)-RELATED"/>
    <property type="match status" value="1"/>
</dbReference>
<feature type="domain" description="Gfo/Idh/MocA-like oxidoreductase C-terminal" evidence="4">
    <location>
        <begin position="159"/>
        <end position="394"/>
    </location>
</feature>
<dbReference type="OrthoDB" id="6417021at2759"/>
<dbReference type="SUPFAM" id="SSF55347">
    <property type="entry name" value="Glyceraldehyde-3-phosphate dehydrogenase-like, C-terminal domain"/>
    <property type="match status" value="1"/>
</dbReference>
<dbReference type="Pfam" id="PF01408">
    <property type="entry name" value="GFO_IDH_MocA"/>
    <property type="match status" value="1"/>
</dbReference>
<accession>A0A0N1H7D6</accession>
<feature type="domain" description="Gfo/Idh/MocA-like oxidoreductase N-terminal" evidence="3">
    <location>
        <begin position="10"/>
        <end position="145"/>
    </location>
</feature>
<evidence type="ECO:0000256" key="2">
    <source>
        <dbReference type="ARBA" id="ARBA00023002"/>
    </source>
</evidence>
<keyword evidence="6" id="KW-1185">Reference proteome</keyword>
<evidence type="ECO:0000256" key="1">
    <source>
        <dbReference type="ARBA" id="ARBA00010928"/>
    </source>
</evidence>
<evidence type="ECO:0000259" key="4">
    <source>
        <dbReference type="Pfam" id="PF02894"/>
    </source>
</evidence>
<dbReference type="SUPFAM" id="SSF51735">
    <property type="entry name" value="NAD(P)-binding Rossmann-fold domains"/>
    <property type="match status" value="1"/>
</dbReference>
<dbReference type="InterPro" id="IPR000683">
    <property type="entry name" value="Gfo/Idh/MocA-like_OxRdtase_N"/>
</dbReference>
<dbReference type="InterPro" id="IPR036291">
    <property type="entry name" value="NAD(P)-bd_dom_sf"/>
</dbReference>
<gene>
    <name evidence="5" type="ORF">AB675_9605</name>
</gene>
<evidence type="ECO:0000259" key="3">
    <source>
        <dbReference type="Pfam" id="PF01408"/>
    </source>
</evidence>
<dbReference type="EMBL" id="LFJN01000007">
    <property type="protein sequence ID" value="KPI42406.1"/>
    <property type="molecule type" value="Genomic_DNA"/>
</dbReference>
<comment type="caution">
    <text evidence="5">The sequence shown here is derived from an EMBL/GenBank/DDBJ whole genome shotgun (WGS) entry which is preliminary data.</text>
</comment>
<dbReference type="Pfam" id="PF02894">
    <property type="entry name" value="GFO_IDH_MocA_C"/>
    <property type="match status" value="1"/>
</dbReference>
<organism evidence="5 6">
    <name type="scientific">Cyphellophora attinorum</name>
    <dbReference type="NCBI Taxonomy" id="1664694"/>
    <lineage>
        <taxon>Eukaryota</taxon>
        <taxon>Fungi</taxon>
        <taxon>Dikarya</taxon>
        <taxon>Ascomycota</taxon>
        <taxon>Pezizomycotina</taxon>
        <taxon>Eurotiomycetes</taxon>
        <taxon>Chaetothyriomycetidae</taxon>
        <taxon>Chaetothyriales</taxon>
        <taxon>Cyphellophoraceae</taxon>
        <taxon>Cyphellophora</taxon>
    </lineage>
</organism>
<dbReference type="Gene3D" id="3.30.360.10">
    <property type="entry name" value="Dihydrodipicolinate Reductase, domain 2"/>
    <property type="match status" value="1"/>
</dbReference>
<dbReference type="STRING" id="1664694.A0A0N1H7D6"/>
<dbReference type="VEuPathDB" id="FungiDB:AB675_9605"/>
<dbReference type="Proteomes" id="UP000038010">
    <property type="component" value="Unassembled WGS sequence"/>
</dbReference>
<dbReference type="GO" id="GO:0000166">
    <property type="term" value="F:nucleotide binding"/>
    <property type="evidence" value="ECO:0007669"/>
    <property type="project" value="InterPro"/>
</dbReference>
<evidence type="ECO:0000313" key="6">
    <source>
        <dbReference type="Proteomes" id="UP000038010"/>
    </source>
</evidence>
<comment type="similarity">
    <text evidence="1">Belongs to the Gfo/Idh/MocA family.</text>
</comment>
<dbReference type="GeneID" id="28742034"/>
<proteinExistence type="inferred from homology"/>
<dbReference type="Gene3D" id="3.40.50.720">
    <property type="entry name" value="NAD(P)-binding Rossmann-like Domain"/>
    <property type="match status" value="1"/>
</dbReference>
<protein>
    <submittedName>
        <fullName evidence="5">Putative oxido</fullName>
    </submittedName>
</protein>
<dbReference type="InterPro" id="IPR004104">
    <property type="entry name" value="Gfo/Idh/MocA-like_OxRdtase_C"/>
</dbReference>
<dbReference type="PANTHER" id="PTHR43708">
    <property type="entry name" value="CONSERVED EXPRESSED OXIDOREDUCTASE (EUROFUNG)"/>
    <property type="match status" value="1"/>
</dbReference>
<dbReference type="RefSeq" id="XP_018002369.1">
    <property type="nucleotide sequence ID" value="XM_018150154.1"/>
</dbReference>
<keyword evidence="2" id="KW-0560">Oxidoreductase</keyword>
<reference evidence="5 6" key="1">
    <citation type="submission" date="2015-06" db="EMBL/GenBank/DDBJ databases">
        <title>Draft genome of the ant-associated black yeast Phialophora attae CBS 131958.</title>
        <authorList>
            <person name="Moreno L.F."/>
            <person name="Stielow B.J."/>
            <person name="de Hoog S."/>
            <person name="Vicente V.A."/>
            <person name="Weiss V.A."/>
            <person name="de Vries M."/>
            <person name="Cruz L.M."/>
            <person name="Souza E.M."/>
        </authorList>
    </citation>
    <scope>NUCLEOTIDE SEQUENCE [LARGE SCALE GENOMIC DNA]</scope>
    <source>
        <strain evidence="5 6">CBS 131958</strain>
    </source>
</reference>
<evidence type="ECO:0000313" key="5">
    <source>
        <dbReference type="EMBL" id="KPI42406.1"/>
    </source>
</evidence>
<dbReference type="AlphaFoldDB" id="A0A0N1H7D6"/>